<feature type="domain" description="ABC transmembrane type-1" evidence="12">
    <location>
        <begin position="32"/>
        <end position="311"/>
    </location>
</feature>
<comment type="subcellular location">
    <subcellularLocation>
        <location evidence="1">Cell membrane</location>
        <topology evidence="1">Multi-pass membrane protein</topology>
    </subcellularLocation>
</comment>
<dbReference type="InterPro" id="IPR011527">
    <property type="entry name" value="ABC1_TM_dom"/>
</dbReference>
<evidence type="ECO:0000256" key="8">
    <source>
        <dbReference type="ARBA" id="ARBA00022989"/>
    </source>
</evidence>
<reference evidence="14" key="1">
    <citation type="submission" date="2009-12" db="EMBL/GenBank/DDBJ databases">
        <title>Sequence of Clostridiales genomosp. BVAB3 str. UPII9-5.</title>
        <authorList>
            <person name="Madupu R."/>
            <person name="Durkin A.S."/>
            <person name="Torralba M."/>
            <person name="Methe B."/>
            <person name="Sutton G.G."/>
            <person name="Strausberg R.L."/>
            <person name="Nelson K.E."/>
        </authorList>
    </citation>
    <scope>NUCLEOTIDE SEQUENCE [LARGE SCALE GENOMIC DNA]</scope>
    <source>
        <strain evidence="14">UPII9-5</strain>
    </source>
</reference>
<dbReference type="PANTHER" id="PTHR43394">
    <property type="entry name" value="ATP-DEPENDENT PERMEASE MDL1, MITOCHONDRIAL"/>
    <property type="match status" value="1"/>
</dbReference>
<dbReference type="InterPro" id="IPR003593">
    <property type="entry name" value="AAA+_ATPase"/>
</dbReference>
<evidence type="ECO:0000313" key="13">
    <source>
        <dbReference type="EMBL" id="ADC91073.1"/>
    </source>
</evidence>
<dbReference type="Proteomes" id="UP000008234">
    <property type="component" value="Chromosome"/>
</dbReference>
<keyword evidence="9 10" id="KW-0472">Membrane</keyword>
<evidence type="ECO:0000256" key="6">
    <source>
        <dbReference type="ARBA" id="ARBA00022807"/>
    </source>
</evidence>
<keyword evidence="14" id="KW-1185">Reference proteome</keyword>
<dbReference type="GO" id="GO:0016887">
    <property type="term" value="F:ATP hydrolysis activity"/>
    <property type="evidence" value="ECO:0007669"/>
    <property type="project" value="InterPro"/>
</dbReference>
<evidence type="ECO:0000256" key="3">
    <source>
        <dbReference type="ARBA" id="ARBA00022475"/>
    </source>
</evidence>
<keyword evidence="8 10" id="KW-1133">Transmembrane helix</keyword>
<dbReference type="KEGG" id="clo:HMPREF0868_0571"/>
<dbReference type="PROSITE" id="PS50893">
    <property type="entry name" value="ABC_TRANSPORTER_2"/>
    <property type="match status" value="1"/>
</dbReference>
<keyword evidence="3" id="KW-1003">Cell membrane</keyword>
<protein>
    <submittedName>
        <fullName evidence="13">ABC transporter, ATP-binding protein</fullName>
    </submittedName>
</protein>
<feature type="transmembrane region" description="Helical" evidence="10">
    <location>
        <begin position="68"/>
        <end position="94"/>
    </location>
</feature>
<keyword evidence="7 13" id="KW-0067">ATP-binding</keyword>
<dbReference type="GO" id="GO:0015421">
    <property type="term" value="F:ABC-type oligopeptide transporter activity"/>
    <property type="evidence" value="ECO:0007669"/>
    <property type="project" value="TreeGrafter"/>
</dbReference>
<evidence type="ECO:0000256" key="10">
    <source>
        <dbReference type="SAM" id="Phobius"/>
    </source>
</evidence>
<keyword evidence="5" id="KW-0547">Nucleotide-binding</keyword>
<evidence type="ECO:0000259" key="11">
    <source>
        <dbReference type="PROSITE" id="PS50893"/>
    </source>
</evidence>
<dbReference type="FunFam" id="3.40.50.300:FF:000299">
    <property type="entry name" value="ABC transporter ATP-binding protein/permease"/>
    <property type="match status" value="1"/>
</dbReference>
<dbReference type="RefSeq" id="WP_012993718.1">
    <property type="nucleotide sequence ID" value="NC_013895.2"/>
</dbReference>
<evidence type="ECO:0000313" key="14">
    <source>
        <dbReference type="Proteomes" id="UP000008234"/>
    </source>
</evidence>
<evidence type="ECO:0000256" key="9">
    <source>
        <dbReference type="ARBA" id="ARBA00023136"/>
    </source>
</evidence>
<dbReference type="Gene3D" id="1.20.1560.10">
    <property type="entry name" value="ABC transporter type 1, transmembrane domain"/>
    <property type="match status" value="1"/>
</dbReference>
<evidence type="ECO:0000256" key="2">
    <source>
        <dbReference type="ARBA" id="ARBA00022448"/>
    </source>
</evidence>
<evidence type="ECO:0000259" key="12">
    <source>
        <dbReference type="PROSITE" id="PS50929"/>
    </source>
</evidence>
<evidence type="ECO:0000256" key="1">
    <source>
        <dbReference type="ARBA" id="ARBA00004651"/>
    </source>
</evidence>
<dbReference type="Gene3D" id="3.40.50.300">
    <property type="entry name" value="P-loop containing nucleotide triphosphate hydrolases"/>
    <property type="match status" value="1"/>
</dbReference>
<gene>
    <name evidence="13" type="ordered locus">HMPREF0868_0571</name>
</gene>
<dbReference type="InterPro" id="IPR036640">
    <property type="entry name" value="ABC1_TM_sf"/>
</dbReference>
<evidence type="ECO:0000256" key="7">
    <source>
        <dbReference type="ARBA" id="ARBA00022840"/>
    </source>
</evidence>
<keyword evidence="4 10" id="KW-0812">Transmembrane</keyword>
<dbReference type="InterPro" id="IPR003439">
    <property type="entry name" value="ABC_transporter-like_ATP-bd"/>
</dbReference>
<dbReference type="STRING" id="699246.HMPREF0868_0571"/>
<dbReference type="Pfam" id="PF00664">
    <property type="entry name" value="ABC_membrane"/>
    <property type="match status" value="1"/>
</dbReference>
<dbReference type="PROSITE" id="PS50929">
    <property type="entry name" value="ABC_TM1F"/>
    <property type="match status" value="1"/>
</dbReference>
<keyword evidence="6" id="KW-0788">Thiol protease</keyword>
<dbReference type="SUPFAM" id="SSF52540">
    <property type="entry name" value="P-loop containing nucleoside triphosphate hydrolases"/>
    <property type="match status" value="1"/>
</dbReference>
<keyword evidence="6" id="KW-0378">Hydrolase</keyword>
<evidence type="ECO:0000256" key="4">
    <source>
        <dbReference type="ARBA" id="ARBA00022692"/>
    </source>
</evidence>
<dbReference type="GO" id="GO:0008234">
    <property type="term" value="F:cysteine-type peptidase activity"/>
    <property type="evidence" value="ECO:0007669"/>
    <property type="project" value="UniProtKB-KW"/>
</dbReference>
<dbReference type="InterPro" id="IPR027417">
    <property type="entry name" value="P-loop_NTPase"/>
</dbReference>
<sequence length="578" mass="64210">MHKKVSFMTKYHNILKLSSYAFHFKATFFSTILCGVANQTFSLLTLLLGALLIGKAFAGTASEKILSYFPILLLLCLLQGLFTYLHMLVTHILAYKVLEAMRRDVYDAVERGTPLTTLHYQSGNLNAIIMEDVETLEIFFAHVMGDYVIAFISTFVFFGIFAQFSLPYACLSLLCAVLIAIVPYTFPKIKGEIGQKLRRGRGQNNAFALDVIQGLREILIFNREAKYINRLEKDTLGLNKLEMKDGFYQGLQNTLINLLVSGFALSFVLLAHHLSMTGSLSPEYLSVFIVMVLNIFIPVLSVSGTAASLNSVAASADRVDRILQEESPLQETNPQLPRLKRDTIFSLRDIYFSYKKEDPVLQGISLDIDAGENVALVGASGAGKSTLVKLLLRFYDVDRGVIYFKGADLKSMEPEVLRESIAIVPQDCTLFRGSLLDNLRLGKPDASLMEVKKAADLAVASDFIEALPKQYDSEIGEGGLSFSGGERQRLAITRALVKNSPVLIMDEAVSNLDAENEKNFHQALRQMKQGRTILTVAHRLSTILEADRVIELANGKIIFDGKTQDWQSYRAKKAAALL</sequence>
<dbReference type="InterPro" id="IPR039421">
    <property type="entry name" value="Type_1_exporter"/>
</dbReference>
<dbReference type="HOGENOM" id="CLU_000604_84_9_9"/>
<feature type="transmembrane region" description="Helical" evidence="10">
    <location>
        <begin position="284"/>
        <end position="309"/>
    </location>
</feature>
<dbReference type="GO" id="GO:0005524">
    <property type="term" value="F:ATP binding"/>
    <property type="evidence" value="ECO:0007669"/>
    <property type="project" value="UniProtKB-KW"/>
</dbReference>
<name>D3R137_MAGIU</name>
<dbReference type="SMART" id="SM00382">
    <property type="entry name" value="AAA"/>
    <property type="match status" value="1"/>
</dbReference>
<dbReference type="PANTHER" id="PTHR43394:SF1">
    <property type="entry name" value="ATP-BINDING CASSETTE SUB-FAMILY B MEMBER 10, MITOCHONDRIAL"/>
    <property type="match status" value="1"/>
</dbReference>
<keyword evidence="2" id="KW-0813">Transport</keyword>
<proteinExistence type="predicted"/>
<feature type="transmembrane region" description="Helical" evidence="10">
    <location>
        <begin position="254"/>
        <end position="272"/>
    </location>
</feature>
<evidence type="ECO:0000256" key="5">
    <source>
        <dbReference type="ARBA" id="ARBA00022741"/>
    </source>
</evidence>
<keyword evidence="6" id="KW-0645">Protease</keyword>
<dbReference type="GO" id="GO:0005886">
    <property type="term" value="C:plasma membrane"/>
    <property type="evidence" value="ECO:0007669"/>
    <property type="project" value="UniProtKB-SubCell"/>
</dbReference>
<dbReference type="AlphaFoldDB" id="D3R137"/>
<dbReference type="SUPFAM" id="SSF90123">
    <property type="entry name" value="ABC transporter transmembrane region"/>
    <property type="match status" value="1"/>
</dbReference>
<accession>D3R137</accession>
<dbReference type="eggNOG" id="COG1132">
    <property type="taxonomic scope" value="Bacteria"/>
</dbReference>
<organism evidence="13 14">
    <name type="scientific">Mageeibacillus indolicus (strain UPII9-5)</name>
    <name type="common">Clostridiales genomosp. BVAB3 (strain UPII9-5)</name>
    <dbReference type="NCBI Taxonomy" id="699246"/>
    <lineage>
        <taxon>Bacteria</taxon>
        <taxon>Bacillati</taxon>
        <taxon>Bacillota</taxon>
        <taxon>Clostridia</taxon>
        <taxon>Eubacteriales</taxon>
        <taxon>Oscillospiraceae</taxon>
        <taxon>Mageeibacillus</taxon>
    </lineage>
</organism>
<dbReference type="Pfam" id="PF00005">
    <property type="entry name" value="ABC_tran"/>
    <property type="match status" value="1"/>
</dbReference>
<feature type="domain" description="ABC transporter" evidence="11">
    <location>
        <begin position="345"/>
        <end position="578"/>
    </location>
</feature>
<dbReference type="OrthoDB" id="9762778at2"/>
<feature type="transmembrane region" description="Helical" evidence="10">
    <location>
        <begin position="138"/>
        <end position="160"/>
    </location>
</feature>
<dbReference type="EMBL" id="CP001850">
    <property type="protein sequence ID" value="ADC91073.1"/>
    <property type="molecule type" value="Genomic_DNA"/>
</dbReference>
<feature type="transmembrane region" description="Helical" evidence="10">
    <location>
        <begin position="166"/>
        <end position="186"/>
    </location>
</feature>